<feature type="domain" description="Mycothiol-dependent maleylpyruvate isomerase metal-binding" evidence="1">
    <location>
        <begin position="6"/>
        <end position="124"/>
    </location>
</feature>
<comment type="caution">
    <text evidence="2">The sequence shown here is derived from an EMBL/GenBank/DDBJ whole genome shotgun (WGS) entry which is preliminary data.</text>
</comment>
<name>A0A563ET74_9PSEU</name>
<dbReference type="InterPro" id="IPR024344">
    <property type="entry name" value="MDMPI_metal-binding"/>
</dbReference>
<dbReference type="AlphaFoldDB" id="A0A563ET74"/>
<dbReference type="InterPro" id="IPR017517">
    <property type="entry name" value="Maleyloyr_isom"/>
</dbReference>
<protein>
    <submittedName>
        <fullName evidence="2">TIGR03086 family protein</fullName>
    </submittedName>
</protein>
<dbReference type="Proteomes" id="UP000316639">
    <property type="component" value="Unassembled WGS sequence"/>
</dbReference>
<sequence>MHDLGPAARCMAALLADIKDDQLSLATPCPDYVLGDLVEHVGGLALAFHGAAIKKPLQSAPSGDASRLEDGWRETFAERLDALAEAWRAPDAWEGMTQAGGVDLPGDVAGCVALNELVVHGWDISRALGQDYEPSAESVAGALEFVAEFPPSGPERGGAFADALPVPGDASQLDRLILLTGRGLAPPAS</sequence>
<dbReference type="Pfam" id="PF11716">
    <property type="entry name" value="MDMPI_N"/>
    <property type="match status" value="1"/>
</dbReference>
<accession>A0A563ET74</accession>
<proteinExistence type="predicted"/>
<dbReference type="Gene3D" id="1.20.120.450">
    <property type="entry name" value="dinb family like domain"/>
    <property type="match status" value="1"/>
</dbReference>
<dbReference type="NCBIfam" id="TIGR03086">
    <property type="entry name" value="TIGR03086 family metal-binding protein"/>
    <property type="match status" value="1"/>
</dbReference>
<dbReference type="SUPFAM" id="SSF109854">
    <property type="entry name" value="DinB/YfiT-like putative metalloenzymes"/>
    <property type="match status" value="1"/>
</dbReference>
<dbReference type="OrthoDB" id="5185819at2"/>
<evidence type="ECO:0000259" key="1">
    <source>
        <dbReference type="Pfam" id="PF11716"/>
    </source>
</evidence>
<keyword evidence="3" id="KW-1185">Reference proteome</keyword>
<dbReference type="NCBIfam" id="TIGR03083">
    <property type="entry name" value="maleylpyruvate isomerase family mycothiol-dependent enzyme"/>
    <property type="match status" value="1"/>
</dbReference>
<evidence type="ECO:0000313" key="3">
    <source>
        <dbReference type="Proteomes" id="UP000316639"/>
    </source>
</evidence>
<reference evidence="2 3" key="1">
    <citation type="submission" date="2019-07" db="EMBL/GenBank/DDBJ databases">
        <title>Lentzea xizangensis sp. nov., isolated from Qinghai-Tibetan Plateau Soils.</title>
        <authorList>
            <person name="Huang J."/>
        </authorList>
    </citation>
    <scope>NUCLEOTIDE SEQUENCE [LARGE SCALE GENOMIC DNA]</scope>
    <source>
        <strain evidence="2 3">FXJ1.1311</strain>
    </source>
</reference>
<dbReference type="InterPro" id="IPR017520">
    <property type="entry name" value="CHP03086"/>
</dbReference>
<dbReference type="EMBL" id="VOBR01000010">
    <property type="protein sequence ID" value="TWP50917.1"/>
    <property type="molecule type" value="Genomic_DNA"/>
</dbReference>
<organism evidence="2 3">
    <name type="scientific">Lentzea tibetensis</name>
    <dbReference type="NCBI Taxonomy" id="2591470"/>
    <lineage>
        <taxon>Bacteria</taxon>
        <taxon>Bacillati</taxon>
        <taxon>Actinomycetota</taxon>
        <taxon>Actinomycetes</taxon>
        <taxon>Pseudonocardiales</taxon>
        <taxon>Pseudonocardiaceae</taxon>
        <taxon>Lentzea</taxon>
    </lineage>
</organism>
<dbReference type="GO" id="GO:0046872">
    <property type="term" value="F:metal ion binding"/>
    <property type="evidence" value="ECO:0007669"/>
    <property type="project" value="InterPro"/>
</dbReference>
<dbReference type="InterPro" id="IPR034660">
    <property type="entry name" value="DinB/YfiT-like"/>
</dbReference>
<dbReference type="RefSeq" id="WP_146353166.1">
    <property type="nucleotide sequence ID" value="NZ_VOBR01000010.1"/>
</dbReference>
<evidence type="ECO:0000313" key="2">
    <source>
        <dbReference type="EMBL" id="TWP50917.1"/>
    </source>
</evidence>
<gene>
    <name evidence="2" type="ORF">FKR81_17715</name>
</gene>